<keyword evidence="4" id="KW-1185">Reference proteome</keyword>
<sequence length="364" mass="40858">MKRRHWGVISSFVVFVLLPMIMIAYYLWVFASDQYASTVAFSVRTEETSSALELLGGITDLSGSSSSDTDILYEFLQSQKLVADIDDMIDLRAMWSKPENDPIFAFDTDGTIEDLVEHWNRFVHISYDDAAGLIEVRANAFDPADATLIAQTLYDQSTDMINGLSAIAREDAIRYAREELDAAVELLREARQQVTQFRNVNQLVDPSVDVSTQAGLMGSLEAQLAEALIELDMLPGNGPNDPRVSQAELRIEVIQRRIEEERAKLGGGGVDAGEAYANLLGEYERLVVDREFAEQRFASSQITYDAALAEARRQSRYLAAFVLPTTAESSRYPQRLTLLFIWSLFLALLWSICVLVLYAIKDRR</sequence>
<keyword evidence="2" id="KW-1133">Transmembrane helix</keyword>
<gene>
    <name evidence="3" type="ORF">PSJ8397_03274</name>
</gene>
<dbReference type="RefSeq" id="WP_085865668.1">
    <property type="nucleotide sequence ID" value="NZ_FWFT01000007.1"/>
</dbReference>
<feature type="coiled-coil region" evidence="1">
    <location>
        <begin position="173"/>
        <end position="200"/>
    </location>
</feature>
<evidence type="ECO:0000256" key="2">
    <source>
        <dbReference type="SAM" id="Phobius"/>
    </source>
</evidence>
<dbReference type="PANTHER" id="PTHR32309">
    <property type="entry name" value="TYROSINE-PROTEIN KINASE"/>
    <property type="match status" value="1"/>
</dbReference>
<feature type="transmembrane region" description="Helical" evidence="2">
    <location>
        <begin position="339"/>
        <end position="360"/>
    </location>
</feature>
<evidence type="ECO:0000313" key="4">
    <source>
        <dbReference type="Proteomes" id="UP000193623"/>
    </source>
</evidence>
<keyword evidence="2" id="KW-0812">Transmembrane</keyword>
<dbReference type="InterPro" id="IPR050445">
    <property type="entry name" value="Bact_polysacc_biosynth/exp"/>
</dbReference>
<proteinExistence type="predicted"/>
<protein>
    <recommendedName>
        <fullName evidence="5">Chain length determinant protein</fullName>
    </recommendedName>
</protein>
<dbReference type="Proteomes" id="UP000193623">
    <property type="component" value="Unassembled WGS sequence"/>
</dbReference>
<organism evidence="3 4">
    <name type="scientific">Pseudooctadecabacter jejudonensis</name>
    <dbReference type="NCBI Taxonomy" id="1391910"/>
    <lineage>
        <taxon>Bacteria</taxon>
        <taxon>Pseudomonadati</taxon>
        <taxon>Pseudomonadota</taxon>
        <taxon>Alphaproteobacteria</taxon>
        <taxon>Rhodobacterales</taxon>
        <taxon>Paracoccaceae</taxon>
        <taxon>Pseudooctadecabacter</taxon>
    </lineage>
</organism>
<dbReference type="AlphaFoldDB" id="A0A1Y5TJG8"/>
<evidence type="ECO:0008006" key="5">
    <source>
        <dbReference type="Google" id="ProtNLM"/>
    </source>
</evidence>
<feature type="transmembrane region" description="Helical" evidence="2">
    <location>
        <begin position="7"/>
        <end position="28"/>
    </location>
</feature>
<accession>A0A1Y5TJG8</accession>
<dbReference type="GO" id="GO:0004713">
    <property type="term" value="F:protein tyrosine kinase activity"/>
    <property type="evidence" value="ECO:0007669"/>
    <property type="project" value="TreeGrafter"/>
</dbReference>
<dbReference type="PANTHER" id="PTHR32309:SF13">
    <property type="entry name" value="FERRIC ENTEROBACTIN TRANSPORT PROTEIN FEPE"/>
    <property type="match status" value="1"/>
</dbReference>
<evidence type="ECO:0000313" key="3">
    <source>
        <dbReference type="EMBL" id="SLN61838.1"/>
    </source>
</evidence>
<name>A0A1Y5TJG8_9RHOB</name>
<keyword evidence="2" id="KW-0472">Membrane</keyword>
<reference evidence="3 4" key="1">
    <citation type="submission" date="2017-03" db="EMBL/GenBank/DDBJ databases">
        <authorList>
            <person name="Afonso C.L."/>
            <person name="Miller P.J."/>
            <person name="Scott M.A."/>
            <person name="Spackman E."/>
            <person name="Goraichik I."/>
            <person name="Dimitrov K.M."/>
            <person name="Suarez D.L."/>
            <person name="Swayne D.E."/>
        </authorList>
    </citation>
    <scope>NUCLEOTIDE SEQUENCE [LARGE SCALE GENOMIC DNA]</scope>
    <source>
        <strain evidence="3 4">CECT 8397</strain>
    </source>
</reference>
<dbReference type="EMBL" id="FWFT01000007">
    <property type="protein sequence ID" value="SLN61838.1"/>
    <property type="molecule type" value="Genomic_DNA"/>
</dbReference>
<dbReference type="OrthoDB" id="7800844at2"/>
<keyword evidence="1" id="KW-0175">Coiled coil</keyword>
<dbReference type="GO" id="GO:0005886">
    <property type="term" value="C:plasma membrane"/>
    <property type="evidence" value="ECO:0007669"/>
    <property type="project" value="TreeGrafter"/>
</dbReference>
<evidence type="ECO:0000256" key="1">
    <source>
        <dbReference type="SAM" id="Coils"/>
    </source>
</evidence>